<gene>
    <name evidence="3" type="ORF">AWW66_31215</name>
</gene>
<proteinExistence type="predicted"/>
<dbReference type="OrthoDB" id="9765468at2"/>
<reference evidence="3 4" key="1">
    <citation type="submission" date="2016-01" db="EMBL/GenBank/DDBJ databases">
        <title>Whole genome sequence and analysis of Micromonospora rosaria DSM 803, which can produce antibacterial substance rosamicin.</title>
        <authorList>
            <person name="Yang H."/>
            <person name="He X."/>
            <person name="Zhu D."/>
        </authorList>
    </citation>
    <scope>NUCLEOTIDE SEQUENCE [LARGE SCALE GENOMIC DNA]</scope>
    <source>
        <strain evidence="3 4">DSM 803</strain>
    </source>
</reference>
<dbReference type="GO" id="GO:0005524">
    <property type="term" value="F:ATP binding"/>
    <property type="evidence" value="ECO:0007669"/>
    <property type="project" value="InterPro"/>
</dbReference>
<dbReference type="PANTHER" id="PTHR43615:SF1">
    <property type="entry name" value="PPDK_N DOMAIN-CONTAINING PROTEIN"/>
    <property type="match status" value="1"/>
</dbReference>
<protein>
    <recommendedName>
        <fullName evidence="5">Phosphoenolpyruvate synthase</fullName>
    </recommendedName>
</protein>
<dbReference type="InterPro" id="IPR036637">
    <property type="entry name" value="Phosphohistidine_dom_sf"/>
</dbReference>
<dbReference type="RefSeq" id="WP_067374170.1">
    <property type="nucleotide sequence ID" value="NZ_LRQV01000235.1"/>
</dbReference>
<dbReference type="Gene3D" id="3.30.470.20">
    <property type="entry name" value="ATP-grasp fold, B domain"/>
    <property type="match status" value="1"/>
</dbReference>
<dbReference type="InterPro" id="IPR051549">
    <property type="entry name" value="PEP_Utilizing_Enz"/>
</dbReference>
<accession>A0A136PIF1</accession>
<organism evidence="3 4">
    <name type="scientific">Micromonospora rosaria</name>
    <dbReference type="NCBI Taxonomy" id="47874"/>
    <lineage>
        <taxon>Bacteria</taxon>
        <taxon>Bacillati</taxon>
        <taxon>Actinomycetota</taxon>
        <taxon>Actinomycetes</taxon>
        <taxon>Micromonosporales</taxon>
        <taxon>Micromonosporaceae</taxon>
        <taxon>Micromonospora</taxon>
    </lineage>
</organism>
<dbReference type="Proteomes" id="UP000070620">
    <property type="component" value="Unassembled WGS sequence"/>
</dbReference>
<dbReference type="SUPFAM" id="SSF56059">
    <property type="entry name" value="Glutathione synthetase ATP-binding domain-like"/>
    <property type="match status" value="1"/>
</dbReference>
<dbReference type="Gene3D" id="3.30.1490.20">
    <property type="entry name" value="ATP-grasp fold, A domain"/>
    <property type="match status" value="1"/>
</dbReference>
<evidence type="ECO:0008006" key="5">
    <source>
        <dbReference type="Google" id="ProtNLM"/>
    </source>
</evidence>
<name>A0A136PIF1_9ACTN</name>
<evidence type="ECO:0000259" key="2">
    <source>
        <dbReference type="Pfam" id="PF01326"/>
    </source>
</evidence>
<dbReference type="InterPro" id="IPR013815">
    <property type="entry name" value="ATP_grasp_subdomain_1"/>
</dbReference>
<dbReference type="Gene3D" id="3.50.30.10">
    <property type="entry name" value="Phosphohistidine domain"/>
    <property type="match status" value="1"/>
</dbReference>
<feature type="domain" description="PEP-utilising enzyme mobile" evidence="1">
    <location>
        <begin position="750"/>
        <end position="818"/>
    </location>
</feature>
<comment type="caution">
    <text evidence="3">The sequence shown here is derived from an EMBL/GenBank/DDBJ whole genome shotgun (WGS) entry which is preliminary data.</text>
</comment>
<keyword evidence="4" id="KW-1185">Reference proteome</keyword>
<dbReference type="GO" id="GO:0016301">
    <property type="term" value="F:kinase activity"/>
    <property type="evidence" value="ECO:0007669"/>
    <property type="project" value="InterPro"/>
</dbReference>
<dbReference type="Pfam" id="PF01326">
    <property type="entry name" value="PPDK_N"/>
    <property type="match status" value="1"/>
</dbReference>
<sequence length="840" mass="90789">ADRLRSATLPAGLAAELDEAVAALAGPGDLLAVRACVVADADGVGEDGATDAFAGLTESFLYVPAADVARRVAACWASGFSPESVLYRARRGLAPAATRVAVGVQRMVPGVRSFVAFSRDPRTGAAETVVAAAHGIGEGVVQERADVDHFFVAPDTGAVRAETVVKTTMVCPGDGPGADPVVRPVPAELATGPVLTDDEARQVAALAAEVERFFGPPQDIEGTLTTDGTIHLVQARPVVFATPPAPTEDGATGTPVPWSNHNITESYPGISGALTYSQARVFYRLIFRDVYRRMGVPEHRLRAREHHLNRMVGLLRGRVYYRLDAWFELHHQIPGFVLVRPWWEKSMGMAGDYRPSRAELLRALPTLPGLAWRLGRLPGSVRRFLRWWDALVDDAAGIDDWTPEELIACYRRLWSEVGHRWGVTLVNTFFMLGTATFASALVRRWVDGDEQRTLGGLLMGGRENRSVLGVRSAVALAERIGADPALAERVRHCDDGEADAIWRDVVDGGYGPELAAAAREHLRWYGDRAPHDLKLEEPSPRQRPGMIISSVRPLVRSGLTVAESRAREVASRAEAERELREGCPSLPRRLVIRTLAAGLRWFVRTREDTRYCRSQLYGLTRHVMWRLGALLVEAGRLDDPLDVVDLTVEEVLGAYDGTLVETDLRALVGRRRAERLAATAAADLGVRLTTRLNRPVADALPAATVAAPARTATDGGDGVDLRGLPSSKGVVRGRARVVLDPSTPPETCRDRIIVAKETDPGWLMLMMVARGMVVERGTLLSHTAITGRLLGIPTVVAVPEATSLIADGEWIEVDGATGTVRSVPPEEVPAEETATATAGA</sequence>
<feature type="non-terminal residue" evidence="3">
    <location>
        <position position="1"/>
    </location>
</feature>
<dbReference type="InterPro" id="IPR008279">
    <property type="entry name" value="PEP-util_enz_mobile_dom"/>
</dbReference>
<dbReference type="Pfam" id="PF00391">
    <property type="entry name" value="PEP-utilizers"/>
    <property type="match status" value="1"/>
</dbReference>
<dbReference type="AlphaFoldDB" id="A0A136PIF1"/>
<evidence type="ECO:0000313" key="4">
    <source>
        <dbReference type="Proteomes" id="UP000070620"/>
    </source>
</evidence>
<evidence type="ECO:0000313" key="3">
    <source>
        <dbReference type="EMBL" id="KXK58185.1"/>
    </source>
</evidence>
<dbReference type="EMBL" id="LRQV01000235">
    <property type="protein sequence ID" value="KXK58185.1"/>
    <property type="molecule type" value="Genomic_DNA"/>
</dbReference>
<dbReference type="InterPro" id="IPR002192">
    <property type="entry name" value="PPDK_AMP/ATP-bd"/>
</dbReference>
<dbReference type="PANTHER" id="PTHR43615">
    <property type="entry name" value="PHOSPHOENOLPYRUVATE SYNTHASE-RELATED"/>
    <property type="match status" value="1"/>
</dbReference>
<evidence type="ECO:0000259" key="1">
    <source>
        <dbReference type="Pfam" id="PF00391"/>
    </source>
</evidence>
<dbReference type="SUPFAM" id="SSF52009">
    <property type="entry name" value="Phosphohistidine domain"/>
    <property type="match status" value="1"/>
</dbReference>
<feature type="domain" description="Pyruvate phosphate dikinase AMP/ATP-binding" evidence="2">
    <location>
        <begin position="5"/>
        <end position="238"/>
    </location>
</feature>